<keyword evidence="1" id="KW-1133">Transmembrane helix</keyword>
<dbReference type="AlphaFoldDB" id="A0A0P0RIY5"/>
<reference evidence="2 3" key="1">
    <citation type="journal article" date="2014" name="Genome Announc.">
        <title>Draft Genome Sequence of the Haloacid-Degrading Burkholderia caribensis Strain MBA4.</title>
        <authorList>
            <person name="Pan Y."/>
            <person name="Kong K.F."/>
            <person name="Tsang J.S."/>
        </authorList>
    </citation>
    <scope>NUCLEOTIDE SEQUENCE [LARGE SCALE GENOMIC DNA]</scope>
    <source>
        <strain evidence="2 3">MBA4</strain>
    </source>
</reference>
<sequence>MRKTGESGRRAERAARLQYERERLLLERRARLELEQEISRRRHEWWMMVAEKVLFGLLVGASLAAASVLGNVFVERYKSDSASLQARALSIKAASNKVWAKLVLYEESVESLGDATRNQSLHRNVAFFKNERVSDHKAVEEANLEVKRRLGEVWGTLQAEELNLGPNVHALYSGAVQDIAIIGGIYDSQSRFSVGLDKLGTDMVSSARSDLRKREEVLSSIMNEP</sequence>
<keyword evidence="1" id="KW-0472">Membrane</keyword>
<keyword evidence="1" id="KW-0812">Transmembrane</keyword>
<dbReference type="RefSeq" id="WP_035997954.1">
    <property type="nucleotide sequence ID" value="NZ_CP012747.1"/>
</dbReference>
<proteinExistence type="predicted"/>
<organism evidence="2 3">
    <name type="scientific">Paraburkholderia caribensis MBA4</name>
    <dbReference type="NCBI Taxonomy" id="1323664"/>
    <lineage>
        <taxon>Bacteria</taxon>
        <taxon>Pseudomonadati</taxon>
        <taxon>Pseudomonadota</taxon>
        <taxon>Betaproteobacteria</taxon>
        <taxon>Burkholderiales</taxon>
        <taxon>Burkholderiaceae</taxon>
        <taxon>Paraburkholderia</taxon>
    </lineage>
</organism>
<evidence type="ECO:0000256" key="1">
    <source>
        <dbReference type="SAM" id="Phobius"/>
    </source>
</evidence>
<dbReference type="GeneID" id="69972261"/>
<evidence type="ECO:0000313" key="3">
    <source>
        <dbReference type="Proteomes" id="UP000019146"/>
    </source>
</evidence>
<accession>A0A0P0RIY5</accession>
<dbReference type="Proteomes" id="UP000019146">
    <property type="component" value="Chromosome 2"/>
</dbReference>
<gene>
    <name evidence="2" type="ORF">K788_00002015</name>
</gene>
<protein>
    <submittedName>
        <fullName evidence="2">Phage tail length tape measure protein</fullName>
    </submittedName>
</protein>
<feature type="transmembrane region" description="Helical" evidence="1">
    <location>
        <begin position="53"/>
        <end position="74"/>
    </location>
</feature>
<evidence type="ECO:0000313" key="2">
    <source>
        <dbReference type="EMBL" id="ALL68572.1"/>
    </source>
</evidence>
<name>A0A0P0RIY5_9BURK</name>
<dbReference type="EMBL" id="CP012747">
    <property type="protein sequence ID" value="ALL68572.1"/>
    <property type="molecule type" value="Genomic_DNA"/>
</dbReference>
<dbReference type="KEGG" id="bcai:K788_00002015"/>